<dbReference type="RefSeq" id="WP_245265348.1">
    <property type="nucleotide sequence ID" value="NZ_CP088147.1"/>
</dbReference>
<gene>
    <name evidence="1" type="ORF">LRP29_04505</name>
</gene>
<dbReference type="SUPFAM" id="SSF55920">
    <property type="entry name" value="Creatinase/aminopeptidase"/>
    <property type="match status" value="1"/>
</dbReference>
<dbReference type="InterPro" id="IPR036005">
    <property type="entry name" value="Creatinase/aminopeptidase-like"/>
</dbReference>
<dbReference type="Proteomes" id="UP001060070">
    <property type="component" value="Chromosome"/>
</dbReference>
<name>A0AB38TD96_9HYPH</name>
<evidence type="ECO:0008006" key="3">
    <source>
        <dbReference type="Google" id="ProtNLM"/>
    </source>
</evidence>
<sequence length="49" mass="5560">MIEAGMVLAFEIPLYIDGLASFNLEDQFLITPDGPKPMNRLPRRLERIG</sequence>
<evidence type="ECO:0000313" key="2">
    <source>
        <dbReference type="Proteomes" id="UP001060070"/>
    </source>
</evidence>
<protein>
    <recommendedName>
        <fullName evidence="3">Peptidase M24 domain-containing protein</fullName>
    </recommendedName>
</protein>
<dbReference type="AlphaFoldDB" id="A0AB38TD96"/>
<evidence type="ECO:0000313" key="1">
    <source>
        <dbReference type="EMBL" id="UTU52717.1"/>
    </source>
</evidence>
<proteinExistence type="predicted"/>
<keyword evidence="2" id="KW-1185">Reference proteome</keyword>
<reference evidence="1 2" key="1">
    <citation type="journal article" date="2022" name="Microbiol. Resour. Announc.">
        <title>Complete Genome Sequence of Mesorhizobium ciceri Strain R30, a Rhizobium Used as a Commercial Inoculant for Chickpea in Argentina.</title>
        <authorList>
            <person name="Foresto E."/>
            <person name="Revale S."/>
            <person name="Primo E."/>
            <person name="Nievas F."/>
            <person name="Carezzano E."/>
            <person name="Puente M."/>
            <person name="Alzari P."/>
            <person name="Mart M."/>
            <person name="Ben-Assaya M."/>
            <person name="Mornico D."/>
            <person name="Santoro M."/>
            <person name="Mart F."/>
            <person name="Giordano W."/>
            <person name="Bogino P."/>
        </authorList>
    </citation>
    <scope>NUCLEOTIDE SEQUENCE [LARGE SCALE GENOMIC DNA]</scope>
    <source>
        <strain evidence="1 2">R30</strain>
    </source>
</reference>
<dbReference type="Gene3D" id="3.90.230.10">
    <property type="entry name" value="Creatinase/methionine aminopeptidase superfamily"/>
    <property type="match status" value="1"/>
</dbReference>
<dbReference type="EMBL" id="CP088147">
    <property type="protein sequence ID" value="UTU52717.1"/>
    <property type="molecule type" value="Genomic_DNA"/>
</dbReference>
<accession>A0AB38TD96</accession>
<organism evidence="1 2">
    <name type="scientific">Mesorhizobium ciceri</name>
    <dbReference type="NCBI Taxonomy" id="39645"/>
    <lineage>
        <taxon>Bacteria</taxon>
        <taxon>Pseudomonadati</taxon>
        <taxon>Pseudomonadota</taxon>
        <taxon>Alphaproteobacteria</taxon>
        <taxon>Hyphomicrobiales</taxon>
        <taxon>Phyllobacteriaceae</taxon>
        <taxon>Mesorhizobium</taxon>
    </lineage>
</organism>